<gene>
    <name evidence="2" type="ORF">GQF01_17975</name>
</gene>
<evidence type="ECO:0000313" key="2">
    <source>
        <dbReference type="EMBL" id="MZQ84005.1"/>
    </source>
</evidence>
<keyword evidence="1" id="KW-0472">Membrane</keyword>
<feature type="transmembrane region" description="Helical" evidence="1">
    <location>
        <begin position="21"/>
        <end position="43"/>
    </location>
</feature>
<protein>
    <submittedName>
        <fullName evidence="2">Uncharacterized protein</fullName>
    </submittedName>
</protein>
<keyword evidence="1" id="KW-1133">Transmembrane helix</keyword>
<dbReference type="Proteomes" id="UP000481087">
    <property type="component" value="Unassembled WGS sequence"/>
</dbReference>
<evidence type="ECO:0000256" key="1">
    <source>
        <dbReference type="SAM" id="Phobius"/>
    </source>
</evidence>
<sequence>MKLFFAFFKKKLIQDMLDPKKLILLVIVFLTTFITFNTSPAGLSKGTIVSIYIIVLMLFYTLTAWIKYKKSRKQK</sequence>
<name>A0A6L8V111_9BACL</name>
<keyword evidence="3" id="KW-1185">Reference proteome</keyword>
<organism evidence="2 3">
    <name type="scientific">Paenibacillus silvestris</name>
    <dbReference type="NCBI Taxonomy" id="2606219"/>
    <lineage>
        <taxon>Bacteria</taxon>
        <taxon>Bacillati</taxon>
        <taxon>Bacillota</taxon>
        <taxon>Bacilli</taxon>
        <taxon>Bacillales</taxon>
        <taxon>Paenibacillaceae</taxon>
        <taxon>Paenibacillus</taxon>
    </lineage>
</organism>
<reference evidence="2 3" key="1">
    <citation type="submission" date="2019-12" db="EMBL/GenBank/DDBJ databases">
        <title>Paenibacillus sp. nov. sp. isolated from soil.</title>
        <authorList>
            <person name="Kim J."/>
            <person name="Jeong S.E."/>
            <person name="Jung H.S."/>
            <person name="Jeon C.O."/>
        </authorList>
    </citation>
    <scope>NUCLEOTIDE SEQUENCE [LARGE SCALE GENOMIC DNA]</scope>
    <source>
        <strain evidence="2 3">5J-6</strain>
    </source>
</reference>
<dbReference type="RefSeq" id="WP_161408105.1">
    <property type="nucleotide sequence ID" value="NZ_WTUZ01000020.1"/>
</dbReference>
<comment type="caution">
    <text evidence="2">The sequence shown here is derived from an EMBL/GenBank/DDBJ whole genome shotgun (WGS) entry which is preliminary data.</text>
</comment>
<feature type="transmembrane region" description="Helical" evidence="1">
    <location>
        <begin position="49"/>
        <end position="68"/>
    </location>
</feature>
<dbReference type="AlphaFoldDB" id="A0A6L8V111"/>
<dbReference type="EMBL" id="WTUZ01000020">
    <property type="protein sequence ID" value="MZQ84005.1"/>
    <property type="molecule type" value="Genomic_DNA"/>
</dbReference>
<proteinExistence type="predicted"/>
<evidence type="ECO:0000313" key="3">
    <source>
        <dbReference type="Proteomes" id="UP000481087"/>
    </source>
</evidence>
<accession>A0A6L8V111</accession>
<keyword evidence="1" id="KW-0812">Transmembrane</keyword>